<accession>A0ABQ2RAW1</accession>
<dbReference type="EMBL" id="BMQJ01000016">
    <property type="protein sequence ID" value="GGQ19964.1"/>
    <property type="molecule type" value="Genomic_DNA"/>
</dbReference>
<proteinExistence type="predicted"/>
<dbReference type="RefSeq" id="WP_268246383.1">
    <property type="nucleotide sequence ID" value="NZ_BMQJ01000016.1"/>
</dbReference>
<evidence type="ECO:0000313" key="1">
    <source>
        <dbReference type="EMBL" id="GGQ19964.1"/>
    </source>
</evidence>
<sequence>MHGSPPQTTAQAAIERDILRAAGEVDLTGMRILEIGTGTG</sequence>
<keyword evidence="2" id="KW-1185">Reference proteome</keyword>
<protein>
    <recommendedName>
        <fullName evidence="3">SAM-dependent methyltransferase</fullName>
    </recommendedName>
</protein>
<name>A0ABQ2RAW1_9ACTN</name>
<dbReference type="Proteomes" id="UP000611554">
    <property type="component" value="Unassembled WGS sequence"/>
</dbReference>
<dbReference type="InterPro" id="IPR029063">
    <property type="entry name" value="SAM-dependent_MTases_sf"/>
</dbReference>
<dbReference type="SUPFAM" id="SSF53335">
    <property type="entry name" value="S-adenosyl-L-methionine-dependent methyltransferases"/>
    <property type="match status" value="1"/>
</dbReference>
<evidence type="ECO:0000313" key="2">
    <source>
        <dbReference type="Proteomes" id="UP000611554"/>
    </source>
</evidence>
<organism evidence="1 2">
    <name type="scientific">Streptosporangium pseudovulgare</name>
    <dbReference type="NCBI Taxonomy" id="35765"/>
    <lineage>
        <taxon>Bacteria</taxon>
        <taxon>Bacillati</taxon>
        <taxon>Actinomycetota</taxon>
        <taxon>Actinomycetes</taxon>
        <taxon>Streptosporangiales</taxon>
        <taxon>Streptosporangiaceae</taxon>
        <taxon>Streptosporangium</taxon>
    </lineage>
</organism>
<gene>
    <name evidence="1" type="ORF">GCM10010140_57950</name>
</gene>
<evidence type="ECO:0008006" key="3">
    <source>
        <dbReference type="Google" id="ProtNLM"/>
    </source>
</evidence>
<reference evidence="2" key="1">
    <citation type="journal article" date="2019" name="Int. J. Syst. Evol. Microbiol.">
        <title>The Global Catalogue of Microorganisms (GCM) 10K type strain sequencing project: providing services to taxonomists for standard genome sequencing and annotation.</title>
        <authorList>
            <consortium name="The Broad Institute Genomics Platform"/>
            <consortium name="The Broad Institute Genome Sequencing Center for Infectious Disease"/>
            <person name="Wu L."/>
            <person name="Ma J."/>
        </authorList>
    </citation>
    <scope>NUCLEOTIDE SEQUENCE [LARGE SCALE GENOMIC DNA]</scope>
    <source>
        <strain evidence="2">JCM 3115</strain>
    </source>
</reference>
<comment type="caution">
    <text evidence="1">The sequence shown here is derived from an EMBL/GenBank/DDBJ whole genome shotgun (WGS) entry which is preliminary data.</text>
</comment>